<accession>A0AAE0JTF9</accession>
<organism evidence="1 2">
    <name type="scientific">Lasiosphaeria ovina</name>
    <dbReference type="NCBI Taxonomy" id="92902"/>
    <lineage>
        <taxon>Eukaryota</taxon>
        <taxon>Fungi</taxon>
        <taxon>Dikarya</taxon>
        <taxon>Ascomycota</taxon>
        <taxon>Pezizomycotina</taxon>
        <taxon>Sordariomycetes</taxon>
        <taxon>Sordariomycetidae</taxon>
        <taxon>Sordariales</taxon>
        <taxon>Lasiosphaeriaceae</taxon>
        <taxon>Lasiosphaeria</taxon>
    </lineage>
</organism>
<proteinExistence type="predicted"/>
<dbReference type="Proteomes" id="UP001287356">
    <property type="component" value="Unassembled WGS sequence"/>
</dbReference>
<protein>
    <submittedName>
        <fullName evidence="1">Uncharacterized protein</fullName>
    </submittedName>
</protein>
<evidence type="ECO:0000313" key="2">
    <source>
        <dbReference type="Proteomes" id="UP001287356"/>
    </source>
</evidence>
<reference evidence="1" key="1">
    <citation type="journal article" date="2023" name="Mol. Phylogenet. Evol.">
        <title>Genome-scale phylogeny and comparative genomics of the fungal order Sordariales.</title>
        <authorList>
            <person name="Hensen N."/>
            <person name="Bonometti L."/>
            <person name="Westerberg I."/>
            <person name="Brannstrom I.O."/>
            <person name="Guillou S."/>
            <person name="Cros-Aarteil S."/>
            <person name="Calhoun S."/>
            <person name="Haridas S."/>
            <person name="Kuo A."/>
            <person name="Mondo S."/>
            <person name="Pangilinan J."/>
            <person name="Riley R."/>
            <person name="LaButti K."/>
            <person name="Andreopoulos B."/>
            <person name="Lipzen A."/>
            <person name="Chen C."/>
            <person name="Yan M."/>
            <person name="Daum C."/>
            <person name="Ng V."/>
            <person name="Clum A."/>
            <person name="Steindorff A."/>
            <person name="Ohm R.A."/>
            <person name="Martin F."/>
            <person name="Silar P."/>
            <person name="Natvig D.O."/>
            <person name="Lalanne C."/>
            <person name="Gautier V."/>
            <person name="Ament-Velasquez S.L."/>
            <person name="Kruys A."/>
            <person name="Hutchinson M.I."/>
            <person name="Powell A.J."/>
            <person name="Barry K."/>
            <person name="Miller A.N."/>
            <person name="Grigoriev I.V."/>
            <person name="Debuchy R."/>
            <person name="Gladieux P."/>
            <person name="Hiltunen Thoren M."/>
            <person name="Johannesson H."/>
        </authorList>
    </citation>
    <scope>NUCLEOTIDE SEQUENCE</scope>
    <source>
        <strain evidence="1">CBS 958.72</strain>
    </source>
</reference>
<dbReference type="EMBL" id="JAULSN010000011">
    <property type="protein sequence ID" value="KAK3361576.1"/>
    <property type="molecule type" value="Genomic_DNA"/>
</dbReference>
<dbReference type="AlphaFoldDB" id="A0AAE0JTF9"/>
<sequence length="215" mass="23866">MPSFVQTDSVRPTRPLSQLRARVIDKKPCTFMHVTRAPFGRAMLCPPPSASWILSNKVVPNAGEPPGQQPSAPIARMIPPTEYRPLCTNTRTFSYCSSTPLLSDIPDHRTATVFSVYYPITSASHADSGMQLDALAATNCRSILSNTDEDRLKSGGLCNRPPPSTTKRLFRKIPASLRWLQQLATPTLQDHNGNARWYSRSERGLGNGRLSMSWR</sequence>
<name>A0AAE0JTF9_9PEZI</name>
<comment type="caution">
    <text evidence="1">The sequence shown here is derived from an EMBL/GenBank/DDBJ whole genome shotgun (WGS) entry which is preliminary data.</text>
</comment>
<gene>
    <name evidence="1" type="ORF">B0T24DRAFT_671248</name>
</gene>
<evidence type="ECO:0000313" key="1">
    <source>
        <dbReference type="EMBL" id="KAK3361576.1"/>
    </source>
</evidence>
<keyword evidence="2" id="KW-1185">Reference proteome</keyword>
<reference evidence="1" key="2">
    <citation type="submission" date="2023-06" db="EMBL/GenBank/DDBJ databases">
        <authorList>
            <consortium name="Lawrence Berkeley National Laboratory"/>
            <person name="Haridas S."/>
            <person name="Hensen N."/>
            <person name="Bonometti L."/>
            <person name="Westerberg I."/>
            <person name="Brannstrom I.O."/>
            <person name="Guillou S."/>
            <person name="Cros-Aarteil S."/>
            <person name="Calhoun S."/>
            <person name="Kuo A."/>
            <person name="Mondo S."/>
            <person name="Pangilinan J."/>
            <person name="Riley R."/>
            <person name="Labutti K."/>
            <person name="Andreopoulos B."/>
            <person name="Lipzen A."/>
            <person name="Chen C."/>
            <person name="Yanf M."/>
            <person name="Daum C."/>
            <person name="Ng V."/>
            <person name="Clum A."/>
            <person name="Steindorff A."/>
            <person name="Ohm R."/>
            <person name="Martin F."/>
            <person name="Silar P."/>
            <person name="Natvig D."/>
            <person name="Lalanne C."/>
            <person name="Gautier V."/>
            <person name="Ament-Velasquez S.L."/>
            <person name="Kruys A."/>
            <person name="Hutchinson M.I."/>
            <person name="Powell A.J."/>
            <person name="Barry K."/>
            <person name="Miller A.N."/>
            <person name="Grigoriev I.V."/>
            <person name="Debuchy R."/>
            <person name="Gladieux P."/>
            <person name="Thoren M.H."/>
            <person name="Johannesson H."/>
        </authorList>
    </citation>
    <scope>NUCLEOTIDE SEQUENCE</scope>
    <source>
        <strain evidence="1">CBS 958.72</strain>
    </source>
</reference>